<feature type="non-terminal residue" evidence="3">
    <location>
        <position position="60"/>
    </location>
</feature>
<evidence type="ECO:0000256" key="1">
    <source>
        <dbReference type="ARBA" id="ARBA00023002"/>
    </source>
</evidence>
<protein>
    <recommendedName>
        <fullName evidence="2">Glyceraldehyde 3-phosphate dehydrogenase NAD(P) binding domain-containing protein</fullName>
    </recommendedName>
</protein>
<reference evidence="3" key="1">
    <citation type="submission" date="2018-05" db="EMBL/GenBank/DDBJ databases">
        <authorList>
            <person name="Lanie J.A."/>
            <person name="Ng W.-L."/>
            <person name="Kazmierczak K.M."/>
            <person name="Andrzejewski T.M."/>
            <person name="Davidsen T.M."/>
            <person name="Wayne K.J."/>
            <person name="Tettelin H."/>
            <person name="Glass J.I."/>
            <person name="Rusch D."/>
            <person name="Podicherti R."/>
            <person name="Tsui H.-C.T."/>
            <person name="Winkler M.E."/>
        </authorList>
    </citation>
    <scope>NUCLEOTIDE SEQUENCE</scope>
</reference>
<organism evidence="3">
    <name type="scientific">marine metagenome</name>
    <dbReference type="NCBI Taxonomy" id="408172"/>
    <lineage>
        <taxon>unclassified sequences</taxon>
        <taxon>metagenomes</taxon>
        <taxon>ecological metagenomes</taxon>
    </lineage>
</organism>
<keyword evidence="1" id="KW-0560">Oxidoreductase</keyword>
<name>A0A382SY77_9ZZZZ</name>
<dbReference type="GO" id="GO:0051287">
    <property type="term" value="F:NAD binding"/>
    <property type="evidence" value="ECO:0007669"/>
    <property type="project" value="InterPro"/>
</dbReference>
<evidence type="ECO:0000313" key="3">
    <source>
        <dbReference type="EMBL" id="SVD14869.1"/>
    </source>
</evidence>
<feature type="domain" description="Glyceraldehyde 3-phosphate dehydrogenase NAD(P) binding" evidence="2">
    <location>
        <begin position="3"/>
        <end position="60"/>
    </location>
</feature>
<dbReference type="EMBL" id="UINC01132504">
    <property type="protein sequence ID" value="SVD14869.1"/>
    <property type="molecule type" value="Genomic_DNA"/>
</dbReference>
<dbReference type="Gene3D" id="3.40.50.720">
    <property type="entry name" value="NAD(P)-binding Rossmann-like Domain"/>
    <property type="match status" value="1"/>
</dbReference>
<dbReference type="InterPro" id="IPR036291">
    <property type="entry name" value="NAD(P)-bd_dom_sf"/>
</dbReference>
<gene>
    <name evidence="3" type="ORF">METZ01_LOCUS367723</name>
</gene>
<proteinExistence type="predicted"/>
<evidence type="ECO:0000259" key="2">
    <source>
        <dbReference type="SMART" id="SM00846"/>
    </source>
</evidence>
<dbReference type="InterPro" id="IPR020831">
    <property type="entry name" value="GlycerAld/Erythrose_P_DH"/>
</dbReference>
<dbReference type="AlphaFoldDB" id="A0A382SY77"/>
<dbReference type="SMART" id="SM00846">
    <property type="entry name" value="Gp_dh_N"/>
    <property type="match status" value="1"/>
</dbReference>
<dbReference type="GO" id="GO:0016620">
    <property type="term" value="F:oxidoreductase activity, acting on the aldehyde or oxo group of donors, NAD or NADP as acceptor"/>
    <property type="evidence" value="ECO:0007669"/>
    <property type="project" value="InterPro"/>
</dbReference>
<dbReference type="PANTHER" id="PTHR43148">
    <property type="entry name" value="GLYCERALDEHYDE-3-PHOSPHATE DEHYDROGENASE 2"/>
    <property type="match status" value="1"/>
</dbReference>
<sequence length="60" mass="6546">MPIKIGINGFGRIGRNFYRAVAKQGADMEIVAVNDLGDTATMAHLLKYDSVHGNLDNEIN</sequence>
<accession>A0A382SY77</accession>
<dbReference type="SUPFAM" id="SSF51735">
    <property type="entry name" value="NAD(P)-binding Rossmann-fold domains"/>
    <property type="match status" value="1"/>
</dbReference>
<dbReference type="Pfam" id="PF00044">
    <property type="entry name" value="Gp_dh_N"/>
    <property type="match status" value="1"/>
</dbReference>
<dbReference type="InterPro" id="IPR020828">
    <property type="entry name" value="GlycerAld_3-P_DH_NAD(P)-bd"/>
</dbReference>